<feature type="region of interest" description="Disordered" evidence="1">
    <location>
        <begin position="53"/>
        <end position="72"/>
    </location>
</feature>
<dbReference type="EMBL" id="LAZR01000116">
    <property type="protein sequence ID" value="KKN89776.1"/>
    <property type="molecule type" value="Genomic_DNA"/>
</dbReference>
<accession>A0A0F9WTZ8</accession>
<comment type="caution">
    <text evidence="2">The sequence shown here is derived from an EMBL/GenBank/DDBJ whole genome shotgun (WGS) entry which is preliminary data.</text>
</comment>
<gene>
    <name evidence="2" type="ORF">LCGC14_0236220</name>
</gene>
<name>A0A0F9WTZ8_9ZZZZ</name>
<proteinExistence type="predicted"/>
<protein>
    <submittedName>
        <fullName evidence="2">Uncharacterized protein</fullName>
    </submittedName>
</protein>
<sequence length="98" mass="10867">MNGEEAIKTVCETYFSAYCAYLRTMNVSGKARHIQPPRLSEALMKQLAACSAKEGRYPPSGGTNVSPPPESHNHPNCQCQHCDDLRIQGCEMDRQSHS</sequence>
<evidence type="ECO:0000256" key="1">
    <source>
        <dbReference type="SAM" id="MobiDB-lite"/>
    </source>
</evidence>
<evidence type="ECO:0000313" key="2">
    <source>
        <dbReference type="EMBL" id="KKN89776.1"/>
    </source>
</evidence>
<reference evidence="2" key="1">
    <citation type="journal article" date="2015" name="Nature">
        <title>Complex archaea that bridge the gap between prokaryotes and eukaryotes.</title>
        <authorList>
            <person name="Spang A."/>
            <person name="Saw J.H."/>
            <person name="Jorgensen S.L."/>
            <person name="Zaremba-Niedzwiedzka K."/>
            <person name="Martijn J."/>
            <person name="Lind A.E."/>
            <person name="van Eijk R."/>
            <person name="Schleper C."/>
            <person name="Guy L."/>
            <person name="Ettema T.J."/>
        </authorList>
    </citation>
    <scope>NUCLEOTIDE SEQUENCE</scope>
</reference>
<organism evidence="2">
    <name type="scientific">marine sediment metagenome</name>
    <dbReference type="NCBI Taxonomy" id="412755"/>
    <lineage>
        <taxon>unclassified sequences</taxon>
        <taxon>metagenomes</taxon>
        <taxon>ecological metagenomes</taxon>
    </lineage>
</organism>
<dbReference type="AlphaFoldDB" id="A0A0F9WTZ8"/>